<evidence type="ECO:0000256" key="2">
    <source>
        <dbReference type="ARBA" id="ARBA00004651"/>
    </source>
</evidence>
<keyword evidence="6 13" id="KW-0812">Transmembrane</keyword>
<dbReference type="GO" id="GO:0006508">
    <property type="term" value="P:proteolysis"/>
    <property type="evidence" value="ECO:0007669"/>
    <property type="project" value="UniProtKB-KW"/>
</dbReference>
<dbReference type="CDD" id="cd06158">
    <property type="entry name" value="S2P-M50_like_1"/>
    <property type="match status" value="1"/>
</dbReference>
<dbReference type="GO" id="GO:0008237">
    <property type="term" value="F:metallopeptidase activity"/>
    <property type="evidence" value="ECO:0007669"/>
    <property type="project" value="UniProtKB-KW"/>
</dbReference>
<feature type="transmembrane region" description="Helical" evidence="13">
    <location>
        <begin position="176"/>
        <end position="200"/>
    </location>
</feature>
<comment type="subcellular location">
    <subcellularLocation>
        <location evidence="2">Cell membrane</location>
        <topology evidence="2">Multi-pass membrane protein</topology>
    </subcellularLocation>
</comment>
<feature type="transmembrane region" description="Helical" evidence="13">
    <location>
        <begin position="52"/>
        <end position="73"/>
    </location>
</feature>
<keyword evidence="9" id="KW-0862">Zinc</keyword>
<dbReference type="InterPro" id="IPR052348">
    <property type="entry name" value="Metallopeptidase_M50B"/>
</dbReference>
<dbReference type="InterPro" id="IPR044537">
    <property type="entry name" value="Rip2-like"/>
</dbReference>
<keyword evidence="4" id="KW-1003">Cell membrane</keyword>
<sequence length="209" mass="23284">MDPIILIIQIAVLLMSVVIHEVSHGLMANHLGDSTAKYAGRLTLNPIKHLDLWGSLIIPLSLLIIGSPILFGYAKPVPYNPFNLKNKKWGPAMVAAAGPGSNLIIALLFGLTLRFIPLGGSLYLQNLVQIFAYIVLLNLLLVVFNLVPIPPLDGSKILFALLPYKYQRLSFELERYGLILVLFFIFFLFGYIVPIIFWLFKLIVGSLLL</sequence>
<keyword evidence="8" id="KW-0378">Hydrolase</keyword>
<dbReference type="Pfam" id="PF02163">
    <property type="entry name" value="Peptidase_M50"/>
    <property type="match status" value="2"/>
</dbReference>
<evidence type="ECO:0000256" key="6">
    <source>
        <dbReference type="ARBA" id="ARBA00022692"/>
    </source>
</evidence>
<dbReference type="GO" id="GO:0046872">
    <property type="term" value="F:metal ion binding"/>
    <property type="evidence" value="ECO:0007669"/>
    <property type="project" value="UniProtKB-KW"/>
</dbReference>
<dbReference type="PANTHER" id="PTHR35864:SF1">
    <property type="entry name" value="ZINC METALLOPROTEASE YWHC-RELATED"/>
    <property type="match status" value="1"/>
</dbReference>
<keyword evidence="5" id="KW-0645">Protease</keyword>
<organism evidence="15 16">
    <name type="scientific">Candidatus Portnoybacteria bacterium RBG_13_40_8</name>
    <dbReference type="NCBI Taxonomy" id="1801990"/>
    <lineage>
        <taxon>Bacteria</taxon>
        <taxon>Candidatus Portnoyibacteriota</taxon>
    </lineage>
</organism>
<keyword evidence="10 13" id="KW-1133">Transmembrane helix</keyword>
<feature type="domain" description="Peptidase M50" evidence="14">
    <location>
        <begin position="125"/>
        <end position="187"/>
    </location>
</feature>
<evidence type="ECO:0000256" key="12">
    <source>
        <dbReference type="ARBA" id="ARBA00023136"/>
    </source>
</evidence>
<evidence type="ECO:0000256" key="3">
    <source>
        <dbReference type="ARBA" id="ARBA00007931"/>
    </source>
</evidence>
<evidence type="ECO:0000313" key="15">
    <source>
        <dbReference type="EMBL" id="OGZ32904.1"/>
    </source>
</evidence>
<evidence type="ECO:0000313" key="16">
    <source>
        <dbReference type="Proteomes" id="UP000177810"/>
    </source>
</evidence>
<dbReference type="EMBL" id="MHMT01000011">
    <property type="protein sequence ID" value="OGZ32904.1"/>
    <property type="molecule type" value="Genomic_DNA"/>
</dbReference>
<accession>A0A1G2F4A4</accession>
<feature type="transmembrane region" description="Helical" evidence="13">
    <location>
        <begin position="94"/>
        <end position="116"/>
    </location>
</feature>
<evidence type="ECO:0000256" key="9">
    <source>
        <dbReference type="ARBA" id="ARBA00022833"/>
    </source>
</evidence>
<dbReference type="STRING" id="1801990.A2V69_03365"/>
<dbReference type="PANTHER" id="PTHR35864">
    <property type="entry name" value="ZINC METALLOPROTEASE MJ0611-RELATED"/>
    <property type="match status" value="1"/>
</dbReference>
<comment type="cofactor">
    <cofactor evidence="1">
        <name>Zn(2+)</name>
        <dbReference type="ChEBI" id="CHEBI:29105"/>
    </cofactor>
</comment>
<dbReference type="AlphaFoldDB" id="A0A1G2F4A4"/>
<dbReference type="GO" id="GO:0005886">
    <property type="term" value="C:plasma membrane"/>
    <property type="evidence" value="ECO:0007669"/>
    <property type="project" value="UniProtKB-SubCell"/>
</dbReference>
<keyword evidence="11" id="KW-0482">Metalloprotease</keyword>
<evidence type="ECO:0000256" key="13">
    <source>
        <dbReference type="SAM" id="Phobius"/>
    </source>
</evidence>
<gene>
    <name evidence="15" type="ORF">A2V69_03365</name>
</gene>
<dbReference type="Proteomes" id="UP000177810">
    <property type="component" value="Unassembled WGS sequence"/>
</dbReference>
<evidence type="ECO:0000256" key="5">
    <source>
        <dbReference type="ARBA" id="ARBA00022670"/>
    </source>
</evidence>
<comment type="similarity">
    <text evidence="3">Belongs to the peptidase M50B family.</text>
</comment>
<feature type="domain" description="Peptidase M50" evidence="14">
    <location>
        <begin position="10"/>
        <end position="113"/>
    </location>
</feature>
<evidence type="ECO:0000259" key="14">
    <source>
        <dbReference type="Pfam" id="PF02163"/>
    </source>
</evidence>
<protein>
    <recommendedName>
        <fullName evidence="14">Peptidase M50 domain-containing protein</fullName>
    </recommendedName>
</protein>
<dbReference type="InterPro" id="IPR008915">
    <property type="entry name" value="Peptidase_M50"/>
</dbReference>
<proteinExistence type="inferred from homology"/>
<reference evidence="15 16" key="1">
    <citation type="journal article" date="2016" name="Nat. Commun.">
        <title>Thousands of microbial genomes shed light on interconnected biogeochemical processes in an aquifer system.</title>
        <authorList>
            <person name="Anantharaman K."/>
            <person name="Brown C.T."/>
            <person name="Hug L.A."/>
            <person name="Sharon I."/>
            <person name="Castelle C.J."/>
            <person name="Probst A.J."/>
            <person name="Thomas B.C."/>
            <person name="Singh A."/>
            <person name="Wilkins M.J."/>
            <person name="Karaoz U."/>
            <person name="Brodie E.L."/>
            <person name="Williams K.H."/>
            <person name="Hubbard S.S."/>
            <person name="Banfield J.F."/>
        </authorList>
    </citation>
    <scope>NUCLEOTIDE SEQUENCE [LARGE SCALE GENOMIC DNA]</scope>
</reference>
<evidence type="ECO:0000256" key="11">
    <source>
        <dbReference type="ARBA" id="ARBA00023049"/>
    </source>
</evidence>
<feature type="transmembrane region" description="Helical" evidence="13">
    <location>
        <begin position="128"/>
        <end position="147"/>
    </location>
</feature>
<name>A0A1G2F4A4_9BACT</name>
<keyword evidence="7" id="KW-0479">Metal-binding</keyword>
<comment type="caution">
    <text evidence="15">The sequence shown here is derived from an EMBL/GenBank/DDBJ whole genome shotgun (WGS) entry which is preliminary data.</text>
</comment>
<keyword evidence="12 13" id="KW-0472">Membrane</keyword>
<evidence type="ECO:0000256" key="8">
    <source>
        <dbReference type="ARBA" id="ARBA00022801"/>
    </source>
</evidence>
<evidence type="ECO:0000256" key="1">
    <source>
        <dbReference type="ARBA" id="ARBA00001947"/>
    </source>
</evidence>
<evidence type="ECO:0000256" key="10">
    <source>
        <dbReference type="ARBA" id="ARBA00022989"/>
    </source>
</evidence>
<evidence type="ECO:0000256" key="4">
    <source>
        <dbReference type="ARBA" id="ARBA00022475"/>
    </source>
</evidence>
<evidence type="ECO:0000256" key="7">
    <source>
        <dbReference type="ARBA" id="ARBA00022723"/>
    </source>
</evidence>